<name>A0A377VXX3_KLEPN</name>
<dbReference type="FunFam" id="3.90.226.10:FF:000003">
    <property type="entry name" value="1,4-dihydroxy-2-naphthoyl-CoA synthase"/>
    <property type="match status" value="1"/>
</dbReference>
<evidence type="ECO:0000256" key="7">
    <source>
        <dbReference type="SAM" id="MobiDB-lite"/>
    </source>
</evidence>
<dbReference type="InterPro" id="IPR000073">
    <property type="entry name" value="AB_hydrolase_1"/>
</dbReference>
<evidence type="ECO:0000256" key="1">
    <source>
        <dbReference type="ARBA" id="ARBA00000177"/>
    </source>
</evidence>
<dbReference type="PANTHER" id="PTHR43113">
    <property type="entry name" value="NUCLEOSIDE-DIPHOSPHATE-SUGAR EPIMERASE"/>
    <property type="match status" value="1"/>
</dbReference>
<dbReference type="InterPro" id="IPR029045">
    <property type="entry name" value="ClpP/crotonase-like_dom_sf"/>
</dbReference>
<dbReference type="NCBIfam" id="TIGR03695">
    <property type="entry name" value="menH_SHCHC"/>
    <property type="match status" value="1"/>
</dbReference>
<dbReference type="PANTHER" id="PTHR43113:SF1">
    <property type="entry name" value="1,4-DIHYDROXY-2-NAPHTHOYL-COA SYNTHASE, PEROXISOMAL"/>
    <property type="match status" value="1"/>
</dbReference>
<dbReference type="GO" id="GO:0070205">
    <property type="term" value="F:2-succinyl-6-hydroxy-2,4-cyclohexadiene-1-carboxylate synthase activity"/>
    <property type="evidence" value="ECO:0007669"/>
    <property type="project" value="UniProtKB-UniRule"/>
</dbReference>
<dbReference type="PROSITE" id="PS00166">
    <property type="entry name" value="ENOYL_COA_HYDRATASE"/>
    <property type="match status" value="1"/>
</dbReference>
<evidence type="ECO:0000256" key="5">
    <source>
        <dbReference type="ARBA" id="ARBA00066833"/>
    </source>
</evidence>
<comment type="caution">
    <text evidence="6">Lacks conserved residue(s) required for the propagation of feature annotation.</text>
</comment>
<sequence>MILSAAVDNGQPGYPWLVFLHGFSGDRNEWRKVGDAFPAWPRLYLDLPGHGGSADIAVQDFAGVNTLLQSTLNSYNIHKYWLIGYSLGGRVAMNFASQPRAGMRGLIVEGGHPGLQDVEARQVRRSNDSAWAERFRREPLEQVFADWYQQPVFASLNAAQRESLVALRSRNNGATLAAMLQATSLAAQADLRASLQARDFPFHYLCGERDAKFRAIAADARGGSPSYSPCRTQRAPGQPGGGDCLSGADSGKLTEGHSMISLDEAMLYAPVEWHDCSEGYTDIRYHKSTDGIAKITINRPQVRNAFRPLTVKEMIQALADARYDDNIGVIVLTGEGEKAFCAGGDQKVRGDYGGYQDDSGVHHLNVLDFQRQIRTCPKPVVAMVAGYSIGGGHVLHMMCDLTIAAENAIFGQTGPKVGSFDGGWGASYMARIVGQKKAREIWFLCRQYDAQQALDMGLVNTVVPLADLEKETVRWCREMLQNSPMALRCLKAALNADCDGQAGLQELAGNATMLFYMTEEGQEGRNAFNQKRQPDFSKFKRNP</sequence>
<reference evidence="9 10" key="1">
    <citation type="submission" date="2018-06" db="EMBL/GenBank/DDBJ databases">
        <authorList>
            <consortium name="Pathogen Informatics"/>
            <person name="Doyle S."/>
        </authorList>
    </citation>
    <scope>NUCLEOTIDE SEQUENCE [LARGE SCALE GENOMIC DNA]</scope>
    <source>
        <strain evidence="9 10">NCTC9637</strain>
    </source>
</reference>
<dbReference type="InterPro" id="IPR022485">
    <property type="entry name" value="SHCHC_synthase_MenH"/>
</dbReference>
<keyword evidence="3 6" id="KW-0456">Lyase</keyword>
<dbReference type="AlphaFoldDB" id="A0A377VXX3"/>
<dbReference type="Gene3D" id="3.90.226.10">
    <property type="entry name" value="2-enoyl-CoA Hydratase, Chain A, domain 1"/>
    <property type="match status" value="1"/>
</dbReference>
<feature type="domain" description="AB hydrolase-1" evidence="8">
    <location>
        <begin position="15"/>
        <end position="213"/>
    </location>
</feature>
<dbReference type="GO" id="GO:0005829">
    <property type="term" value="C:cytosol"/>
    <property type="evidence" value="ECO:0007669"/>
    <property type="project" value="TreeGrafter"/>
</dbReference>
<evidence type="ECO:0000256" key="6">
    <source>
        <dbReference type="HAMAP-Rule" id="MF_01934"/>
    </source>
</evidence>
<feature type="binding site" evidence="6">
    <location>
        <position position="531"/>
    </location>
    <ligand>
        <name>substrate</name>
        <note>ligand shared between two neighboring subunits</note>
    </ligand>
</feature>
<gene>
    <name evidence="6 9" type="primary">menB</name>
    <name evidence="9" type="ORF">NCTC9637_02304</name>
</gene>
<organism evidence="9 10">
    <name type="scientific">Klebsiella pneumoniae</name>
    <dbReference type="NCBI Taxonomy" id="573"/>
    <lineage>
        <taxon>Bacteria</taxon>
        <taxon>Pseudomonadati</taxon>
        <taxon>Pseudomonadota</taxon>
        <taxon>Gammaproteobacteria</taxon>
        <taxon>Enterobacterales</taxon>
        <taxon>Enterobacteriaceae</taxon>
        <taxon>Klebsiella/Raoultella group</taxon>
        <taxon>Klebsiella</taxon>
        <taxon>Klebsiella pneumoniae complex</taxon>
    </lineage>
</organism>
<dbReference type="HAMAP" id="MF_01934">
    <property type="entry name" value="MenB"/>
    <property type="match status" value="1"/>
</dbReference>
<comment type="pathway">
    <text evidence="6">Quinol/quinone metabolism; menaquinone biosynthesis.</text>
</comment>
<dbReference type="InterPro" id="IPR001753">
    <property type="entry name" value="Enoyl-CoA_hydra/iso"/>
</dbReference>
<dbReference type="Pfam" id="PF00561">
    <property type="entry name" value="Abhydrolase_1"/>
    <property type="match status" value="1"/>
</dbReference>
<proteinExistence type="inferred from homology"/>
<feature type="binding site" evidence="6">
    <location>
        <begin position="412"/>
        <end position="414"/>
    </location>
    <ligand>
        <name>hydrogencarbonate</name>
        <dbReference type="ChEBI" id="CHEBI:17544"/>
    </ligand>
</feature>
<evidence type="ECO:0000256" key="3">
    <source>
        <dbReference type="ARBA" id="ARBA00023239"/>
    </source>
</evidence>
<dbReference type="UniPathway" id="UPA01057">
    <property type="reaction ID" value="UER00167"/>
</dbReference>
<feature type="binding site" description="in other chain" evidence="6">
    <location>
        <begin position="342"/>
        <end position="346"/>
    </location>
    <ligand>
        <name>substrate</name>
        <note>ligand shared between two neighboring subunits</note>
    </ligand>
</feature>
<dbReference type="EMBL" id="UGLB01000003">
    <property type="protein sequence ID" value="STT47390.1"/>
    <property type="molecule type" value="Genomic_DNA"/>
</dbReference>
<dbReference type="InterPro" id="IPR018376">
    <property type="entry name" value="Enoyl-CoA_hyd/isom_CS"/>
</dbReference>
<feature type="binding site" evidence="6">
    <location>
        <position position="516"/>
    </location>
    <ligand>
        <name>substrate</name>
        <note>ligand shared between two neighboring subunits</note>
    </ligand>
</feature>
<comment type="catalytic activity">
    <reaction evidence="1 6">
        <text>2-succinylbenzoyl-CoA + H(+) = 1,4-dihydroxy-2-naphthoyl-CoA + H2O</text>
        <dbReference type="Rhea" id="RHEA:26562"/>
        <dbReference type="ChEBI" id="CHEBI:15377"/>
        <dbReference type="ChEBI" id="CHEBI:15378"/>
        <dbReference type="ChEBI" id="CHEBI:57364"/>
        <dbReference type="ChEBI" id="CHEBI:58897"/>
        <dbReference type="EC" id="4.1.3.36"/>
    </reaction>
</comment>
<feature type="site" description="Important for catalysis" evidence="6">
    <location>
        <position position="516"/>
    </location>
</feature>
<dbReference type="GO" id="GO:0008935">
    <property type="term" value="F:1,4-dihydroxy-2-naphthoyl-CoA synthase activity"/>
    <property type="evidence" value="ECO:0007669"/>
    <property type="project" value="UniProtKB-UniRule"/>
</dbReference>
<feature type="binding site" description="in other chain" evidence="6">
    <location>
        <position position="355"/>
    </location>
    <ligand>
        <name>substrate</name>
        <note>ligand shared between two neighboring subunits</note>
    </ligand>
</feature>
<evidence type="ECO:0000256" key="2">
    <source>
        <dbReference type="ARBA" id="ARBA00022428"/>
    </source>
</evidence>
<feature type="region of interest" description="Disordered" evidence="7">
    <location>
        <begin position="220"/>
        <end position="243"/>
    </location>
</feature>
<dbReference type="CDD" id="cd06558">
    <property type="entry name" value="crotonase-like"/>
    <property type="match status" value="1"/>
</dbReference>
<protein>
    <recommendedName>
        <fullName evidence="5 6">1,4-dihydroxy-2-naphthoyl-CoA synthase</fullName>
        <shortName evidence="6">DHNA-CoA synthase</shortName>
        <ecNumber evidence="5 6">4.1.3.36</ecNumber>
    </recommendedName>
</protein>
<dbReference type="InterPro" id="IPR029058">
    <property type="entry name" value="AB_hydrolase_fold"/>
</dbReference>
<dbReference type="Gene3D" id="1.10.12.10">
    <property type="entry name" value="Lyase 2-enoyl-coa Hydratase, Chain A, domain 2"/>
    <property type="match status" value="1"/>
</dbReference>
<dbReference type="Gene3D" id="3.40.50.1820">
    <property type="entry name" value="alpha/beta hydrolase"/>
    <property type="match status" value="1"/>
</dbReference>
<dbReference type="SUPFAM" id="SSF53474">
    <property type="entry name" value="alpha/beta-Hydrolases"/>
    <property type="match status" value="1"/>
</dbReference>
<evidence type="ECO:0000259" key="8">
    <source>
        <dbReference type="Pfam" id="PF00561"/>
    </source>
</evidence>
<comment type="pathway">
    <text evidence="6">Quinol/quinone metabolism; 1,4-dihydroxy-2-naphthoate biosynthesis; 1,4-dihydroxy-2-naphthoate from chorismate: step 6/7.</text>
</comment>
<dbReference type="SUPFAM" id="SSF52096">
    <property type="entry name" value="ClpP/crotonase"/>
    <property type="match status" value="1"/>
</dbReference>
<dbReference type="Proteomes" id="UP000255099">
    <property type="component" value="Unassembled WGS sequence"/>
</dbReference>
<dbReference type="GO" id="GO:0009234">
    <property type="term" value="P:menaquinone biosynthetic process"/>
    <property type="evidence" value="ECO:0007669"/>
    <property type="project" value="UniProtKB-UniRule"/>
</dbReference>
<feature type="binding site" description="in other chain" evidence="6">
    <location>
        <begin position="387"/>
        <end position="391"/>
    </location>
    <ligand>
        <name>substrate</name>
        <note>ligand shared between two neighboring subunits</note>
    </ligand>
</feature>
<feature type="site" description="Important for catalysis" evidence="6">
    <location>
        <position position="355"/>
    </location>
</feature>
<evidence type="ECO:0000256" key="4">
    <source>
        <dbReference type="ARBA" id="ARBA00054238"/>
    </source>
</evidence>
<feature type="binding site" description="in other chain" evidence="6">
    <location>
        <position position="419"/>
    </location>
    <ligand>
        <name>substrate</name>
        <note>ligand shared between two neighboring subunits</note>
    </ligand>
</feature>
<dbReference type="InterPro" id="IPR014748">
    <property type="entry name" value="Enoyl-CoA_hydra_C"/>
</dbReference>
<evidence type="ECO:0000313" key="10">
    <source>
        <dbReference type="Proteomes" id="UP000255099"/>
    </source>
</evidence>
<accession>A0A377VXX3</accession>
<dbReference type="UniPathway" id="UPA00079"/>
<comment type="similarity">
    <text evidence="6">Belongs to the enoyl-CoA hydratase/isomerase family. MenB subfamily.</text>
</comment>
<dbReference type="InterPro" id="IPR010198">
    <property type="entry name" value="DHNA-CoA_synthase_MenB"/>
</dbReference>
<comment type="cofactor">
    <cofactor evidence="6">
        <name>hydrogencarbonate</name>
        <dbReference type="ChEBI" id="CHEBI:17544"/>
    </cofactor>
</comment>
<comment type="function">
    <text evidence="4 6">Converts o-succinylbenzoyl-CoA (OSB-CoA) to 1,4-dihydroxy-2-naphthoyl-CoA (DHNA-CoA).</text>
</comment>
<keyword evidence="2 6" id="KW-0474">Menaquinone biosynthesis</keyword>
<feature type="binding site" description="in other chain" evidence="6">
    <location>
        <position position="413"/>
    </location>
    <ligand>
        <name>substrate</name>
        <note>ligand shared between two neighboring subunits</note>
    </ligand>
</feature>
<dbReference type="NCBIfam" id="TIGR01929">
    <property type="entry name" value="menB"/>
    <property type="match status" value="1"/>
</dbReference>
<dbReference type="EC" id="4.1.3.36" evidence="5 6"/>
<dbReference type="FunFam" id="1.10.12.10:FF:000002">
    <property type="entry name" value="1,4-dihydroxy-2-naphthoyl-CoA synthase"/>
    <property type="match status" value="1"/>
</dbReference>
<evidence type="ECO:0000313" key="9">
    <source>
        <dbReference type="EMBL" id="STT47390.1"/>
    </source>
</evidence>
<dbReference type="NCBIfam" id="NF008340">
    <property type="entry name" value="PRK11126.1"/>
    <property type="match status" value="1"/>
</dbReference>
<dbReference type="Pfam" id="PF00378">
    <property type="entry name" value="ECH_1"/>
    <property type="match status" value="1"/>
</dbReference>
<dbReference type="NCBIfam" id="NF005637">
    <property type="entry name" value="PRK07396.1"/>
    <property type="match status" value="1"/>
</dbReference>
<feature type="binding site" description="in other chain" evidence="6">
    <location>
        <position position="303"/>
    </location>
    <ligand>
        <name>substrate</name>
        <note>ligand shared between two neighboring subunits</note>
    </ligand>
</feature>